<gene>
    <name evidence="5" type="ordered locus">Afer_0564</name>
</gene>
<dbReference type="InterPro" id="IPR050260">
    <property type="entry name" value="FAD-bd_OxRdtase"/>
</dbReference>
<dbReference type="InterPro" id="IPR023753">
    <property type="entry name" value="FAD/NAD-binding_dom"/>
</dbReference>
<dbReference type="Gene3D" id="3.50.50.60">
    <property type="entry name" value="FAD/NAD(P)-binding domain"/>
    <property type="match status" value="2"/>
</dbReference>
<dbReference type="STRING" id="525909.Afer_0564"/>
<evidence type="ECO:0000256" key="3">
    <source>
        <dbReference type="ARBA" id="ARBA00022827"/>
    </source>
</evidence>
<dbReference type="PANTHER" id="PTHR43429">
    <property type="entry name" value="PYRIDINE NUCLEOTIDE-DISULFIDE OXIDOREDUCTASE DOMAIN-CONTAINING"/>
    <property type="match status" value="1"/>
</dbReference>
<dbReference type="GO" id="GO:0016491">
    <property type="term" value="F:oxidoreductase activity"/>
    <property type="evidence" value="ECO:0007669"/>
    <property type="project" value="InterPro"/>
</dbReference>
<dbReference type="PRINTS" id="PR00368">
    <property type="entry name" value="FADPNR"/>
</dbReference>
<dbReference type="PRINTS" id="PR00469">
    <property type="entry name" value="PNDRDTASEII"/>
</dbReference>
<keyword evidence="3" id="KW-0274">FAD</keyword>
<proteinExistence type="predicted"/>
<name>C7M3C4_ACIFD</name>
<dbReference type="HOGENOM" id="CLU_003291_4_0_11"/>
<evidence type="ECO:0000313" key="6">
    <source>
        <dbReference type="Proteomes" id="UP000000771"/>
    </source>
</evidence>
<dbReference type="KEGG" id="afo:Afer_0564"/>
<evidence type="ECO:0000256" key="1">
    <source>
        <dbReference type="ARBA" id="ARBA00001974"/>
    </source>
</evidence>
<dbReference type="Pfam" id="PF07992">
    <property type="entry name" value="Pyr_redox_2"/>
    <property type="match status" value="1"/>
</dbReference>
<keyword evidence="2" id="KW-0285">Flavoprotein</keyword>
<dbReference type="eggNOG" id="COG0446">
    <property type="taxonomic scope" value="Bacteria"/>
</dbReference>
<dbReference type="EMBL" id="CP001631">
    <property type="protein sequence ID" value="ACU53518.1"/>
    <property type="molecule type" value="Genomic_DNA"/>
</dbReference>
<protein>
    <submittedName>
        <fullName evidence="5">FAD-dependent pyridine nucleotide-disulphide oxidoreductase</fullName>
    </submittedName>
</protein>
<dbReference type="PANTHER" id="PTHR43429:SF3">
    <property type="entry name" value="NITRITE REDUCTASE [NAD(P)H]"/>
    <property type="match status" value="1"/>
</dbReference>
<comment type="cofactor">
    <cofactor evidence="1">
        <name>FAD</name>
        <dbReference type="ChEBI" id="CHEBI:57692"/>
    </cofactor>
</comment>
<dbReference type="Proteomes" id="UP000000771">
    <property type="component" value="Chromosome"/>
</dbReference>
<dbReference type="Gene3D" id="3.30.390.30">
    <property type="match status" value="1"/>
</dbReference>
<accession>C7M3C4</accession>
<evidence type="ECO:0000313" key="5">
    <source>
        <dbReference type="EMBL" id="ACU53518.1"/>
    </source>
</evidence>
<dbReference type="AlphaFoldDB" id="C7M3C4"/>
<reference evidence="5 6" key="1">
    <citation type="journal article" date="2009" name="Stand. Genomic Sci.">
        <title>Complete genome sequence of Acidimicrobium ferrooxidans type strain (ICP).</title>
        <authorList>
            <person name="Clum A."/>
            <person name="Nolan M."/>
            <person name="Lang E."/>
            <person name="Glavina Del Rio T."/>
            <person name="Tice H."/>
            <person name="Copeland A."/>
            <person name="Cheng J.F."/>
            <person name="Lucas S."/>
            <person name="Chen F."/>
            <person name="Bruce D."/>
            <person name="Goodwin L."/>
            <person name="Pitluck S."/>
            <person name="Ivanova N."/>
            <person name="Mavrommatis K."/>
            <person name="Mikhailova N."/>
            <person name="Pati A."/>
            <person name="Chen A."/>
            <person name="Palaniappan K."/>
            <person name="Goker M."/>
            <person name="Spring S."/>
            <person name="Land M."/>
            <person name="Hauser L."/>
            <person name="Chang Y.J."/>
            <person name="Jeffries C.C."/>
            <person name="Chain P."/>
            <person name="Bristow J."/>
            <person name="Eisen J.A."/>
            <person name="Markowitz V."/>
            <person name="Hugenholtz P."/>
            <person name="Kyrpides N.C."/>
            <person name="Klenk H.P."/>
            <person name="Lapidus A."/>
        </authorList>
    </citation>
    <scope>NUCLEOTIDE SEQUENCE [LARGE SCALE GENOMIC DNA]</scope>
    <source>
        <strain evidence="6">DSM 10331 / JCM 15462 / NBRC 103882 / ICP</strain>
    </source>
</reference>
<organism evidence="5 6">
    <name type="scientific">Acidimicrobium ferrooxidans (strain DSM 10331 / JCM 15462 / NBRC 103882 / ICP)</name>
    <dbReference type="NCBI Taxonomy" id="525909"/>
    <lineage>
        <taxon>Bacteria</taxon>
        <taxon>Bacillati</taxon>
        <taxon>Actinomycetota</taxon>
        <taxon>Acidimicrobiia</taxon>
        <taxon>Acidimicrobiales</taxon>
        <taxon>Acidimicrobiaceae</taxon>
        <taxon>Acidimicrobium</taxon>
    </lineage>
</organism>
<dbReference type="InterPro" id="IPR016156">
    <property type="entry name" value="FAD/NAD-linked_Rdtase_dimer_sf"/>
</dbReference>
<dbReference type="SUPFAM" id="SSF51905">
    <property type="entry name" value="FAD/NAD(P)-binding domain"/>
    <property type="match status" value="2"/>
</dbReference>
<dbReference type="InterPro" id="IPR036188">
    <property type="entry name" value="FAD/NAD-bd_sf"/>
</dbReference>
<sequence>MTRLVVVGASLAGHRAALEARRRDADLDIVVIGDEPHPPYQRPPLSKGLLAGHVAPERTRLRTPSGAYTHRPSVRAEGIDLDERTVATTAGPIGFDLLVIATGAAPLHPAPLRHPNALTLRTLDDALRLRDRLVPGHRLVTLGAGFIGLELAATARERGCRVTVVEAAERILPRALGPRAATTVLAWHEANGVTVVTGHRALAVDDDGVALDDGTRIGADTVVVGLGVRPATDWISDAVPAVAGLGLVCDAYGRIEDGIAAAGDVATWHHPGWGRPVRSEHFETAATQGQLAARNLLGGHEPWRDVPFGWSDQHGHLIQVLGTPGADADEEQRSDSTFAYYRDGRLEGFVLLDVAEDVVERRHELERALELS</sequence>
<dbReference type="RefSeq" id="WP_015798013.1">
    <property type="nucleotide sequence ID" value="NC_013124.1"/>
</dbReference>
<feature type="domain" description="FAD/NAD(P)-binding" evidence="4">
    <location>
        <begin position="3"/>
        <end position="289"/>
    </location>
</feature>
<evidence type="ECO:0000256" key="2">
    <source>
        <dbReference type="ARBA" id="ARBA00022630"/>
    </source>
</evidence>
<keyword evidence="6" id="KW-1185">Reference proteome</keyword>
<dbReference type="SUPFAM" id="SSF55424">
    <property type="entry name" value="FAD/NAD-linked reductases, dimerisation (C-terminal) domain"/>
    <property type="match status" value="1"/>
</dbReference>
<evidence type="ECO:0000259" key="4">
    <source>
        <dbReference type="Pfam" id="PF07992"/>
    </source>
</evidence>
<dbReference type="OrthoDB" id="1145at2"/>